<feature type="region of interest" description="Disordered" evidence="1">
    <location>
        <begin position="1"/>
        <end position="44"/>
    </location>
</feature>
<sequence>MVLEDHDDDVVRGRDRGRGRGLRGDEPPNPVQSPTAAAAKAAADATRARLRRYTFLPDTSDLRVGGRGRERCRQSMHTPRCPHPALPNPMDEDLVN</sequence>
<dbReference type="AlphaFoldDB" id="A0A4D4M372"/>
<comment type="caution">
    <text evidence="2">The sequence shown here is derived from an EMBL/GenBank/DDBJ whole genome shotgun (WGS) entry which is preliminary data.</text>
</comment>
<dbReference type="Proteomes" id="UP000302139">
    <property type="component" value="Unassembled WGS sequence"/>
</dbReference>
<name>A0A4D4M372_STRAX</name>
<feature type="region of interest" description="Disordered" evidence="1">
    <location>
        <begin position="59"/>
        <end position="96"/>
    </location>
</feature>
<organism evidence="2 3">
    <name type="scientific">Streptomyces avermitilis</name>
    <dbReference type="NCBI Taxonomy" id="33903"/>
    <lineage>
        <taxon>Bacteria</taxon>
        <taxon>Bacillati</taxon>
        <taxon>Actinomycetota</taxon>
        <taxon>Actinomycetes</taxon>
        <taxon>Kitasatosporales</taxon>
        <taxon>Streptomycetaceae</taxon>
        <taxon>Streptomyces</taxon>
    </lineage>
</organism>
<evidence type="ECO:0000313" key="2">
    <source>
        <dbReference type="EMBL" id="GDY66187.1"/>
    </source>
</evidence>
<proteinExistence type="predicted"/>
<accession>A0A4D4M372</accession>
<feature type="compositionally biased region" description="Basic and acidic residues" evidence="1">
    <location>
        <begin position="9"/>
        <end position="26"/>
    </location>
</feature>
<evidence type="ECO:0000256" key="1">
    <source>
        <dbReference type="SAM" id="MobiDB-lite"/>
    </source>
</evidence>
<reference evidence="2 3" key="1">
    <citation type="submission" date="2019-04" db="EMBL/GenBank/DDBJ databases">
        <title>Draft genome sequences of Streptomyces avermitilis NBRC 14893.</title>
        <authorList>
            <person name="Komaki H."/>
            <person name="Tamura T."/>
            <person name="Hosoyama A."/>
        </authorList>
    </citation>
    <scope>NUCLEOTIDE SEQUENCE [LARGE SCALE GENOMIC DNA]</scope>
    <source>
        <strain evidence="2 3">NBRC 14893</strain>
    </source>
</reference>
<dbReference type="EMBL" id="BJHX01000001">
    <property type="protein sequence ID" value="GDY66187.1"/>
    <property type="molecule type" value="Genomic_DNA"/>
</dbReference>
<evidence type="ECO:0000313" key="3">
    <source>
        <dbReference type="Proteomes" id="UP000302139"/>
    </source>
</evidence>
<protein>
    <submittedName>
        <fullName evidence="2">Uncharacterized protein</fullName>
    </submittedName>
</protein>
<gene>
    <name evidence="2" type="ORF">SAV14893_055800</name>
</gene>